<comment type="caution">
    <text evidence="1">The sequence shown here is derived from an EMBL/GenBank/DDBJ whole genome shotgun (WGS) entry which is preliminary data.</text>
</comment>
<organism evidence="1 2">
    <name type="scientific">Candidatus Roizmanbacteria bacterium RIFCSPHIGHO2_01_FULL_39_12b</name>
    <dbReference type="NCBI Taxonomy" id="1802030"/>
    <lineage>
        <taxon>Bacteria</taxon>
        <taxon>Candidatus Roizmaniibacteriota</taxon>
    </lineage>
</organism>
<name>A0A1F7GCI9_9BACT</name>
<dbReference type="EMBL" id="MFZF01000014">
    <property type="protein sequence ID" value="OGK16636.1"/>
    <property type="molecule type" value="Genomic_DNA"/>
</dbReference>
<gene>
    <name evidence="1" type="ORF">A2690_03410</name>
</gene>
<proteinExistence type="predicted"/>
<evidence type="ECO:0008006" key="3">
    <source>
        <dbReference type="Google" id="ProtNLM"/>
    </source>
</evidence>
<evidence type="ECO:0000313" key="2">
    <source>
        <dbReference type="Proteomes" id="UP000178372"/>
    </source>
</evidence>
<evidence type="ECO:0000313" key="1">
    <source>
        <dbReference type="EMBL" id="OGK16636.1"/>
    </source>
</evidence>
<accession>A0A1F7GCI9</accession>
<reference evidence="1 2" key="1">
    <citation type="journal article" date="2016" name="Nat. Commun.">
        <title>Thousands of microbial genomes shed light on interconnected biogeochemical processes in an aquifer system.</title>
        <authorList>
            <person name="Anantharaman K."/>
            <person name="Brown C.T."/>
            <person name="Hug L.A."/>
            <person name="Sharon I."/>
            <person name="Castelle C.J."/>
            <person name="Probst A.J."/>
            <person name="Thomas B.C."/>
            <person name="Singh A."/>
            <person name="Wilkins M.J."/>
            <person name="Karaoz U."/>
            <person name="Brodie E.L."/>
            <person name="Williams K.H."/>
            <person name="Hubbard S.S."/>
            <person name="Banfield J.F."/>
        </authorList>
    </citation>
    <scope>NUCLEOTIDE SEQUENCE [LARGE SCALE GENOMIC DNA]</scope>
</reference>
<dbReference type="AlphaFoldDB" id="A0A1F7GCI9"/>
<sequence length="132" mass="15438">MFTSIVNANTKFVSSQVEKRILSHGGRVNKNGITICPRSKGAVQLVGKDYWRTLENFDPVEYIKDLGRKTNLVIFKPLQDEVLQYKHFDAYKKIKGIRYYEVNGDHNFKKPKDRRALFKIVWKFLKTGDIDL</sequence>
<dbReference type="Proteomes" id="UP000178372">
    <property type="component" value="Unassembled WGS sequence"/>
</dbReference>
<protein>
    <recommendedName>
        <fullName evidence="3">Esterase</fullName>
    </recommendedName>
</protein>